<feature type="domain" description="AMP-binding enzyme C-terminal" evidence="2">
    <location>
        <begin position="433"/>
        <end position="509"/>
    </location>
</feature>
<dbReference type="PANTHER" id="PTHR43767">
    <property type="entry name" value="LONG-CHAIN-FATTY-ACID--COA LIGASE"/>
    <property type="match status" value="1"/>
</dbReference>
<dbReference type="OrthoDB" id="9766486at2"/>
<dbReference type="InterPro" id="IPR020845">
    <property type="entry name" value="AMP-binding_CS"/>
</dbReference>
<name>A0A0C2BK00_9BURK</name>
<dbReference type="SUPFAM" id="SSF56801">
    <property type="entry name" value="Acetyl-CoA synthetase-like"/>
    <property type="match status" value="1"/>
</dbReference>
<dbReference type="InterPro" id="IPR050237">
    <property type="entry name" value="ATP-dep_AMP-bd_enzyme"/>
</dbReference>
<proteinExistence type="predicted"/>
<dbReference type="InterPro" id="IPR045851">
    <property type="entry name" value="AMP-bd_C_sf"/>
</dbReference>
<keyword evidence="3" id="KW-0436">Ligase</keyword>
<evidence type="ECO:0000313" key="4">
    <source>
        <dbReference type="Proteomes" id="UP000031572"/>
    </source>
</evidence>
<dbReference type="Gene3D" id="3.40.50.12780">
    <property type="entry name" value="N-terminal domain of ligase-like"/>
    <property type="match status" value="1"/>
</dbReference>
<feature type="domain" description="AMP-dependent synthetase/ligase" evidence="1">
    <location>
        <begin position="11"/>
        <end position="371"/>
    </location>
</feature>
<reference evidence="3 4" key="1">
    <citation type="submission" date="2014-12" db="EMBL/GenBank/DDBJ databases">
        <title>Denitrispirillum autotrophicum gen. nov., sp. nov., Denitrifying, Facultatively Autotrophic Bacteria Isolated from Rice Paddy Soil.</title>
        <authorList>
            <person name="Ishii S."/>
            <person name="Ashida N."/>
            <person name="Ohno H."/>
            <person name="Otsuka S."/>
            <person name="Yokota A."/>
            <person name="Senoo K."/>
        </authorList>
    </citation>
    <scope>NUCLEOTIDE SEQUENCE [LARGE SCALE GENOMIC DNA]</scope>
    <source>
        <strain evidence="3 4">TSA66</strain>
    </source>
</reference>
<evidence type="ECO:0000259" key="2">
    <source>
        <dbReference type="Pfam" id="PF13193"/>
    </source>
</evidence>
<evidence type="ECO:0000313" key="3">
    <source>
        <dbReference type="EMBL" id="KIF81550.1"/>
    </source>
</evidence>
<dbReference type="Pfam" id="PF00501">
    <property type="entry name" value="AMP-binding"/>
    <property type="match status" value="1"/>
</dbReference>
<dbReference type="InterPro" id="IPR000873">
    <property type="entry name" value="AMP-dep_synth/lig_dom"/>
</dbReference>
<accession>A0A0C2BK00</accession>
<dbReference type="Pfam" id="PF13193">
    <property type="entry name" value="AMP-binding_C"/>
    <property type="match status" value="1"/>
</dbReference>
<dbReference type="RefSeq" id="WP_040040374.1">
    <property type="nucleotide sequence ID" value="NZ_JWJG01000028.1"/>
</dbReference>
<dbReference type="PROSITE" id="PS00455">
    <property type="entry name" value="AMP_BINDING"/>
    <property type="match status" value="1"/>
</dbReference>
<dbReference type="EMBL" id="JWJG01000028">
    <property type="protein sequence ID" value="KIF81550.1"/>
    <property type="molecule type" value="Genomic_DNA"/>
</dbReference>
<dbReference type="InterPro" id="IPR025110">
    <property type="entry name" value="AMP-bd_C"/>
</dbReference>
<organism evidence="3 4">
    <name type="scientific">Noviherbaspirillum autotrophicum</name>
    <dbReference type="NCBI Taxonomy" id="709839"/>
    <lineage>
        <taxon>Bacteria</taxon>
        <taxon>Pseudomonadati</taxon>
        <taxon>Pseudomonadota</taxon>
        <taxon>Betaproteobacteria</taxon>
        <taxon>Burkholderiales</taxon>
        <taxon>Oxalobacteraceae</taxon>
        <taxon>Noviherbaspirillum</taxon>
    </lineage>
</organism>
<dbReference type="PANTHER" id="PTHR43767:SF10">
    <property type="entry name" value="SURFACTIN SYNTHASE SUBUNIT 1"/>
    <property type="match status" value="1"/>
</dbReference>
<protein>
    <submittedName>
        <fullName evidence="3">Acyl--CoA ligase</fullName>
    </submittedName>
</protein>
<dbReference type="InterPro" id="IPR042099">
    <property type="entry name" value="ANL_N_sf"/>
</dbReference>
<dbReference type="Gene3D" id="3.30.300.30">
    <property type="match status" value="1"/>
</dbReference>
<keyword evidence="4" id="KW-1185">Reference proteome</keyword>
<dbReference type="NCBIfam" id="TIGR03098">
    <property type="entry name" value="ligase_PEP_1"/>
    <property type="match status" value="1"/>
</dbReference>
<evidence type="ECO:0000259" key="1">
    <source>
        <dbReference type="Pfam" id="PF00501"/>
    </source>
</evidence>
<comment type="caution">
    <text evidence="3">The sequence shown here is derived from an EMBL/GenBank/DDBJ whole genome shotgun (WGS) entry which is preliminary data.</text>
</comment>
<dbReference type="Proteomes" id="UP000031572">
    <property type="component" value="Unassembled WGS sequence"/>
</dbReference>
<dbReference type="AlphaFoldDB" id="A0A0C2BK00"/>
<gene>
    <name evidence="3" type="ORF">TSA66_13240</name>
</gene>
<dbReference type="InterPro" id="IPR017529">
    <property type="entry name" value="AcylCoA_ligase_PEP_1"/>
</dbReference>
<sequence>MNGLIHQFVFDRARATPDAEALVDRDRRLSYGQLAGHMDRMASGLLSAGLARGERVGVFLDKRIETVVALFGASTAGGVFVPINPLLKANQVAHILADCNVRILVTSAQRLHMLAPVLPRCGDLHTIVVVDDVEAWPSFAAARLVQWEDFLSDARSITPHRCIDSDMAAILYTSGSTGRPKGVVLSHRNLVAGAKSVVQYLENTASDRILAVLPLSFDYGLSQLTTAFCCGATAVLMNYLLPRDVIKTVEEERITGLAAVPPLWIQFAQQRWPRHTTLRYLTNSGGAMPRNVLESLRHILPDARVFLMYGLTEAFRSTFLPPSELERRPDSIGRAIPGAEILVVRPDGSPCAVDEPGELVHRGVHVALGYWNNPDKTAERFRPLPGAHAGLPLREIAVWSGDTVRMDAEGFLYFIGRRDEMIKVSGYRVSPTEIEEVLHATGRVTEAAVFGVPHPNLGQAIVAVVVPVPGKGVTSAILTQECRARLPAYMVPSHVAFSPQALPRNANGKIDRSALRNKFNALFSTSLALS</sequence>
<dbReference type="GO" id="GO:0016877">
    <property type="term" value="F:ligase activity, forming carbon-sulfur bonds"/>
    <property type="evidence" value="ECO:0007669"/>
    <property type="project" value="UniProtKB-ARBA"/>
</dbReference>
<dbReference type="STRING" id="709839.TSA66_13240"/>